<reference evidence="1" key="1">
    <citation type="submission" date="2021-05" db="EMBL/GenBank/DDBJ databases">
        <authorList>
            <person name="Alioto T."/>
            <person name="Alioto T."/>
            <person name="Gomez Garrido J."/>
        </authorList>
    </citation>
    <scope>NUCLEOTIDE SEQUENCE</scope>
</reference>
<evidence type="ECO:0000313" key="1">
    <source>
        <dbReference type="EMBL" id="CAG6743735.1"/>
    </source>
</evidence>
<proteinExistence type="predicted"/>
<name>A0A8D8ZA21_9HEMI</name>
<accession>A0A8D8ZA21</accession>
<dbReference type="AlphaFoldDB" id="A0A8D8ZA21"/>
<dbReference type="EMBL" id="HBUF01452990">
    <property type="protein sequence ID" value="CAG6743735.1"/>
    <property type="molecule type" value="Transcribed_RNA"/>
</dbReference>
<protein>
    <submittedName>
        <fullName evidence="1">Uncharacterized protein</fullName>
    </submittedName>
</protein>
<organism evidence="1">
    <name type="scientific">Cacopsylla melanoneura</name>
    <dbReference type="NCBI Taxonomy" id="428564"/>
    <lineage>
        <taxon>Eukaryota</taxon>
        <taxon>Metazoa</taxon>
        <taxon>Ecdysozoa</taxon>
        <taxon>Arthropoda</taxon>
        <taxon>Hexapoda</taxon>
        <taxon>Insecta</taxon>
        <taxon>Pterygota</taxon>
        <taxon>Neoptera</taxon>
        <taxon>Paraneoptera</taxon>
        <taxon>Hemiptera</taxon>
        <taxon>Sternorrhyncha</taxon>
        <taxon>Psylloidea</taxon>
        <taxon>Psyllidae</taxon>
        <taxon>Psyllinae</taxon>
        <taxon>Cacopsylla</taxon>
    </lineage>
</organism>
<sequence length="100" mass="11550">MITLHSISLRFIRSSQKFCCFIKSSVKESIYLSRTTFNALFTCCPLPLPFVLMHLSLEQMWETVLMAIVKQMVQREGETETSLTVRHIHPLESLDDAQES</sequence>